<keyword evidence="2" id="KW-1185">Reference proteome</keyword>
<proteinExistence type="predicted"/>
<sequence>MKIRMNDGGDLGMSDLEHNNLVGKFNMADVPVAFGSEASEINVPSTKVLRKSAGVLIGVFLIDHQWRHSTQRFRSTSNLESRIPTYIALGQSSTSAQCNAPIRQLPWVSVQFSE</sequence>
<dbReference type="Proteomes" id="UP001498398">
    <property type="component" value="Unassembled WGS sequence"/>
</dbReference>
<evidence type="ECO:0000313" key="1">
    <source>
        <dbReference type="EMBL" id="KAK7466311.1"/>
    </source>
</evidence>
<gene>
    <name evidence="1" type="ORF">VKT23_005038</name>
</gene>
<organism evidence="1 2">
    <name type="scientific">Marasmiellus scandens</name>
    <dbReference type="NCBI Taxonomy" id="2682957"/>
    <lineage>
        <taxon>Eukaryota</taxon>
        <taxon>Fungi</taxon>
        <taxon>Dikarya</taxon>
        <taxon>Basidiomycota</taxon>
        <taxon>Agaricomycotina</taxon>
        <taxon>Agaricomycetes</taxon>
        <taxon>Agaricomycetidae</taxon>
        <taxon>Agaricales</taxon>
        <taxon>Marasmiineae</taxon>
        <taxon>Omphalotaceae</taxon>
        <taxon>Marasmiellus</taxon>
    </lineage>
</organism>
<evidence type="ECO:0000313" key="2">
    <source>
        <dbReference type="Proteomes" id="UP001498398"/>
    </source>
</evidence>
<comment type="caution">
    <text evidence="1">The sequence shown here is derived from an EMBL/GenBank/DDBJ whole genome shotgun (WGS) entry which is preliminary data.</text>
</comment>
<accession>A0ABR1JSJ3</accession>
<reference evidence="1 2" key="1">
    <citation type="submission" date="2024-01" db="EMBL/GenBank/DDBJ databases">
        <title>A draft genome for the cacao thread blight pathogen Marasmiellus scandens.</title>
        <authorList>
            <person name="Baruah I.K."/>
            <person name="Leung J."/>
            <person name="Bukari Y."/>
            <person name="Amoako-Attah I."/>
            <person name="Meinhardt L.W."/>
            <person name="Bailey B.A."/>
            <person name="Cohen S.P."/>
        </authorList>
    </citation>
    <scope>NUCLEOTIDE SEQUENCE [LARGE SCALE GENOMIC DNA]</scope>
    <source>
        <strain evidence="1 2">GH-19</strain>
    </source>
</reference>
<dbReference type="EMBL" id="JBANRG010000005">
    <property type="protein sequence ID" value="KAK7466311.1"/>
    <property type="molecule type" value="Genomic_DNA"/>
</dbReference>
<protein>
    <submittedName>
        <fullName evidence="1">Uncharacterized protein</fullName>
    </submittedName>
</protein>
<name>A0ABR1JSJ3_9AGAR</name>